<sequence>MAEPNLLELCLSENSTTSVNFNTQISKRALLGQKMPQYIVKLCFDMYIIVNIFLTKKLIQIFRSTVIF</sequence>
<dbReference type="AlphaFoldDB" id="A0A645CHC1"/>
<accession>A0A645CHC1</accession>
<comment type="caution">
    <text evidence="1">The sequence shown here is derived from an EMBL/GenBank/DDBJ whole genome shotgun (WGS) entry which is preliminary data.</text>
</comment>
<name>A0A645CHC1_9ZZZZ</name>
<protein>
    <submittedName>
        <fullName evidence="1">Uncharacterized protein</fullName>
    </submittedName>
</protein>
<proteinExistence type="predicted"/>
<gene>
    <name evidence="1" type="ORF">SDC9_123323</name>
</gene>
<evidence type="ECO:0000313" key="1">
    <source>
        <dbReference type="EMBL" id="MPM76325.1"/>
    </source>
</evidence>
<dbReference type="EMBL" id="VSSQ01027208">
    <property type="protein sequence ID" value="MPM76325.1"/>
    <property type="molecule type" value="Genomic_DNA"/>
</dbReference>
<reference evidence="1" key="1">
    <citation type="submission" date="2019-08" db="EMBL/GenBank/DDBJ databases">
        <authorList>
            <person name="Kucharzyk K."/>
            <person name="Murdoch R.W."/>
            <person name="Higgins S."/>
            <person name="Loffler F."/>
        </authorList>
    </citation>
    <scope>NUCLEOTIDE SEQUENCE</scope>
</reference>
<organism evidence="1">
    <name type="scientific">bioreactor metagenome</name>
    <dbReference type="NCBI Taxonomy" id="1076179"/>
    <lineage>
        <taxon>unclassified sequences</taxon>
        <taxon>metagenomes</taxon>
        <taxon>ecological metagenomes</taxon>
    </lineage>
</organism>